<name>A2FUH7_TRIV3</name>
<dbReference type="InParanoid" id="A2FUH7"/>
<dbReference type="FunFam" id="3.60.21.10:FF:000227">
    <property type="entry name" value="Serine/threonine-protein phosphatase"/>
    <property type="match status" value="1"/>
</dbReference>
<reference evidence="10" key="2">
    <citation type="journal article" date="2007" name="Science">
        <title>Draft genome sequence of the sexually transmitted pathogen Trichomonas vaginalis.</title>
        <authorList>
            <person name="Carlton J.M."/>
            <person name="Hirt R.P."/>
            <person name="Silva J.C."/>
            <person name="Delcher A.L."/>
            <person name="Schatz M."/>
            <person name="Zhao Q."/>
            <person name="Wortman J.R."/>
            <person name="Bidwell S.L."/>
            <person name="Alsmark U.C.M."/>
            <person name="Besteiro S."/>
            <person name="Sicheritz-Ponten T."/>
            <person name="Noel C.J."/>
            <person name="Dacks J.B."/>
            <person name="Foster P.G."/>
            <person name="Simillion C."/>
            <person name="Van de Peer Y."/>
            <person name="Miranda-Saavedra D."/>
            <person name="Barton G.J."/>
            <person name="Westrop G.D."/>
            <person name="Mueller S."/>
            <person name="Dessi D."/>
            <person name="Fiori P.L."/>
            <person name="Ren Q."/>
            <person name="Paulsen I."/>
            <person name="Zhang H."/>
            <person name="Bastida-Corcuera F.D."/>
            <person name="Simoes-Barbosa A."/>
            <person name="Brown M.T."/>
            <person name="Hayes R.D."/>
            <person name="Mukherjee M."/>
            <person name="Okumura C.Y."/>
            <person name="Schneider R."/>
            <person name="Smith A.J."/>
            <person name="Vanacova S."/>
            <person name="Villalvazo M."/>
            <person name="Haas B.J."/>
            <person name="Pertea M."/>
            <person name="Feldblyum T.V."/>
            <person name="Utterback T.R."/>
            <person name="Shu C.L."/>
            <person name="Osoegawa K."/>
            <person name="de Jong P.J."/>
            <person name="Hrdy I."/>
            <person name="Horvathova L."/>
            <person name="Zubacova Z."/>
            <person name="Dolezal P."/>
            <person name="Malik S.B."/>
            <person name="Logsdon J.M. Jr."/>
            <person name="Henze K."/>
            <person name="Gupta A."/>
            <person name="Wang C.C."/>
            <person name="Dunne R.L."/>
            <person name="Upcroft J.A."/>
            <person name="Upcroft P."/>
            <person name="White O."/>
            <person name="Salzberg S.L."/>
            <person name="Tang P."/>
            <person name="Chiu C.-H."/>
            <person name="Lee Y.-S."/>
            <person name="Embley T.M."/>
            <person name="Coombs G.H."/>
            <person name="Mottram J.C."/>
            <person name="Tachezy J."/>
            <person name="Fraser-Liggett C.M."/>
            <person name="Johnson P.J."/>
        </authorList>
    </citation>
    <scope>NUCLEOTIDE SEQUENCE [LARGE SCALE GENOMIC DNA]</scope>
    <source>
        <strain evidence="10">G3</strain>
    </source>
</reference>
<dbReference type="SMR" id="A2FUH7"/>
<dbReference type="SMART" id="SM00156">
    <property type="entry name" value="PP2Ac"/>
    <property type="match status" value="1"/>
</dbReference>
<evidence type="ECO:0000256" key="8">
    <source>
        <dbReference type="RuleBase" id="RU004273"/>
    </source>
</evidence>
<dbReference type="VEuPathDB" id="TrichDB:TVAG_380900"/>
<dbReference type="GO" id="GO:0004722">
    <property type="term" value="F:protein serine/threonine phosphatase activity"/>
    <property type="evidence" value="ECO:0000318"/>
    <property type="project" value="GO_Central"/>
</dbReference>
<dbReference type="InterPro" id="IPR029052">
    <property type="entry name" value="Metallo-depent_PP-like"/>
</dbReference>
<dbReference type="InterPro" id="IPR006186">
    <property type="entry name" value="Ser/Thr-sp_prot-phosphatase"/>
</dbReference>
<comment type="catalytic activity">
    <reaction evidence="6">
        <text>O-phospho-L-seryl-[protein] + H2O = L-seryl-[protein] + phosphate</text>
        <dbReference type="Rhea" id="RHEA:20629"/>
        <dbReference type="Rhea" id="RHEA-COMP:9863"/>
        <dbReference type="Rhea" id="RHEA-COMP:11604"/>
        <dbReference type="ChEBI" id="CHEBI:15377"/>
        <dbReference type="ChEBI" id="CHEBI:29999"/>
        <dbReference type="ChEBI" id="CHEBI:43474"/>
        <dbReference type="ChEBI" id="CHEBI:83421"/>
        <dbReference type="EC" id="3.1.3.16"/>
    </reaction>
</comment>
<organism evidence="10 11">
    <name type="scientific">Trichomonas vaginalis (strain ATCC PRA-98 / G3)</name>
    <dbReference type="NCBI Taxonomy" id="412133"/>
    <lineage>
        <taxon>Eukaryota</taxon>
        <taxon>Metamonada</taxon>
        <taxon>Parabasalia</taxon>
        <taxon>Trichomonadida</taxon>
        <taxon>Trichomonadidae</taxon>
        <taxon>Trichomonas</taxon>
    </lineage>
</organism>
<evidence type="ECO:0000313" key="11">
    <source>
        <dbReference type="Proteomes" id="UP000001542"/>
    </source>
</evidence>
<dbReference type="InterPro" id="IPR050341">
    <property type="entry name" value="PP1_catalytic_subunit"/>
</dbReference>
<dbReference type="PANTHER" id="PTHR11668:SF300">
    <property type="entry name" value="SERINE_THREONINE-PROTEIN PHOSPHATASE"/>
    <property type="match status" value="1"/>
</dbReference>
<dbReference type="AlphaFoldDB" id="A2FUH7"/>
<proteinExistence type="inferred from homology"/>
<dbReference type="PRINTS" id="PR00114">
    <property type="entry name" value="STPHPHTASE"/>
</dbReference>
<dbReference type="Proteomes" id="UP000001542">
    <property type="component" value="Unassembled WGS sequence"/>
</dbReference>
<dbReference type="SUPFAM" id="SSF56300">
    <property type="entry name" value="Metallo-dependent phosphatases"/>
    <property type="match status" value="1"/>
</dbReference>
<evidence type="ECO:0000256" key="5">
    <source>
        <dbReference type="ARBA" id="ARBA00023211"/>
    </source>
</evidence>
<evidence type="ECO:0000259" key="9">
    <source>
        <dbReference type="PROSITE" id="PS00125"/>
    </source>
</evidence>
<dbReference type="PROSITE" id="PS00125">
    <property type="entry name" value="SER_THR_PHOSPHATASE"/>
    <property type="match status" value="1"/>
</dbReference>
<sequence length="326" mass="37114">MEIHEQLETGLKRLHLAKSRKPGTYVRLTQQFLIQVCDLALPVFKNEKFILKLSAPIHVVGDIHGQFYDLLRMFDLIGLPTNEKFLFLGDYVDRGTQSIEVVTLLFLYKILYPDNIFLLRGNHETAEINENQGFKAECTSRYSHRLWLAFNEVFKYLPIGAVIGDKIFAVHGGISPEVTDLSFFDSVERPIASPVGAILDYMVSDPDPYKLKWDKKPRGASYVYGAPQIHEFLDANNLEVLVRGHEMVEDGFEFPFEPDRCTVTVFSAPYGQSNKGAVMNIDQNYCCTFTEIPPLERRIGRGRNSILDDILAPMTSLSKSLPKKTW</sequence>
<dbReference type="PANTHER" id="PTHR11668">
    <property type="entry name" value="SERINE/THREONINE PROTEIN PHOSPHATASE"/>
    <property type="match status" value="1"/>
</dbReference>
<keyword evidence="5" id="KW-0464">Manganese</keyword>
<dbReference type="VEuPathDB" id="TrichDB:TVAGG3_0615390"/>
<accession>A2FUH7</accession>
<evidence type="ECO:0000256" key="1">
    <source>
        <dbReference type="ARBA" id="ARBA00001936"/>
    </source>
</evidence>
<evidence type="ECO:0000256" key="3">
    <source>
        <dbReference type="ARBA" id="ARBA00022801"/>
    </source>
</evidence>
<keyword evidence="4" id="KW-0904">Protein phosphatase</keyword>
<dbReference type="EMBL" id="DS114035">
    <property type="protein sequence ID" value="EAX91442.1"/>
    <property type="molecule type" value="Genomic_DNA"/>
</dbReference>
<evidence type="ECO:0000313" key="10">
    <source>
        <dbReference type="EMBL" id="EAX91442.1"/>
    </source>
</evidence>
<dbReference type="GO" id="GO:0046872">
    <property type="term" value="F:metal ion binding"/>
    <property type="evidence" value="ECO:0007669"/>
    <property type="project" value="UniProtKB-KW"/>
</dbReference>
<comment type="catalytic activity">
    <reaction evidence="7 8">
        <text>O-phospho-L-threonyl-[protein] + H2O = L-threonyl-[protein] + phosphate</text>
        <dbReference type="Rhea" id="RHEA:47004"/>
        <dbReference type="Rhea" id="RHEA-COMP:11060"/>
        <dbReference type="Rhea" id="RHEA-COMP:11605"/>
        <dbReference type="ChEBI" id="CHEBI:15377"/>
        <dbReference type="ChEBI" id="CHEBI:30013"/>
        <dbReference type="ChEBI" id="CHEBI:43474"/>
        <dbReference type="ChEBI" id="CHEBI:61977"/>
        <dbReference type="EC" id="3.1.3.16"/>
    </reaction>
</comment>
<keyword evidence="11" id="KW-1185">Reference proteome</keyword>
<dbReference type="Gene3D" id="3.60.21.10">
    <property type="match status" value="1"/>
</dbReference>
<evidence type="ECO:0000256" key="2">
    <source>
        <dbReference type="ARBA" id="ARBA00022723"/>
    </source>
</evidence>
<dbReference type="STRING" id="5722.A2FUH7"/>
<protein>
    <recommendedName>
        <fullName evidence="8">Serine/threonine-protein phosphatase</fullName>
        <ecNumber evidence="8">3.1.3.16</ecNumber>
    </recommendedName>
</protein>
<dbReference type="KEGG" id="tva:4749135"/>
<dbReference type="Pfam" id="PF00149">
    <property type="entry name" value="Metallophos"/>
    <property type="match status" value="1"/>
</dbReference>
<comment type="cofactor">
    <cofactor evidence="1">
        <name>Mn(2+)</name>
        <dbReference type="ChEBI" id="CHEBI:29035"/>
    </cofactor>
</comment>
<dbReference type="eggNOG" id="KOG0374">
    <property type="taxonomic scope" value="Eukaryota"/>
</dbReference>
<dbReference type="GO" id="GO:0005737">
    <property type="term" value="C:cytoplasm"/>
    <property type="evidence" value="ECO:0000318"/>
    <property type="project" value="GO_Central"/>
</dbReference>
<dbReference type="EC" id="3.1.3.16" evidence="8"/>
<gene>
    <name evidence="10" type="ORF">TVAG_380900</name>
</gene>
<keyword evidence="2" id="KW-0479">Metal-binding</keyword>
<keyword evidence="3 8" id="KW-0378">Hydrolase</keyword>
<dbReference type="GO" id="GO:0005634">
    <property type="term" value="C:nucleus"/>
    <property type="evidence" value="ECO:0000318"/>
    <property type="project" value="GO_Central"/>
</dbReference>
<dbReference type="InterPro" id="IPR004843">
    <property type="entry name" value="Calcineurin-like_PHP"/>
</dbReference>
<dbReference type="RefSeq" id="XP_001304372.1">
    <property type="nucleotide sequence ID" value="XM_001304371.1"/>
</dbReference>
<comment type="similarity">
    <text evidence="8">Belongs to the PPP phosphatase family.</text>
</comment>
<evidence type="ECO:0000256" key="4">
    <source>
        <dbReference type="ARBA" id="ARBA00022912"/>
    </source>
</evidence>
<evidence type="ECO:0000256" key="7">
    <source>
        <dbReference type="ARBA" id="ARBA00048336"/>
    </source>
</evidence>
<feature type="domain" description="Serine/threonine specific protein phosphatases" evidence="9">
    <location>
        <begin position="119"/>
        <end position="124"/>
    </location>
</feature>
<evidence type="ECO:0000256" key="6">
    <source>
        <dbReference type="ARBA" id="ARBA00047761"/>
    </source>
</evidence>
<reference evidence="10" key="1">
    <citation type="submission" date="2006-10" db="EMBL/GenBank/DDBJ databases">
        <authorList>
            <person name="Amadeo P."/>
            <person name="Zhao Q."/>
            <person name="Wortman J."/>
            <person name="Fraser-Liggett C."/>
            <person name="Carlton J."/>
        </authorList>
    </citation>
    <scope>NUCLEOTIDE SEQUENCE</scope>
    <source>
        <strain evidence="10">G3</strain>
    </source>
</reference>